<comment type="caution">
    <text evidence="1">The sequence shown here is derived from an EMBL/GenBank/DDBJ whole genome shotgun (WGS) entry which is preliminary data.</text>
</comment>
<dbReference type="EMBL" id="JAPFFF010000033">
    <property type="protein sequence ID" value="KAK8844307.1"/>
    <property type="molecule type" value="Genomic_DNA"/>
</dbReference>
<protein>
    <recommendedName>
        <fullName evidence="3">Ubiquitin-like domain-containing protein</fullName>
    </recommendedName>
</protein>
<dbReference type="Proteomes" id="UP001470230">
    <property type="component" value="Unassembled WGS sequence"/>
</dbReference>
<sequence>MSTIKVKFLYNDDKIKLIRILTDFTVEDFLSEIRELFENVDTNICAFLNGSKLDENEILAYHLTDLDTDVIIVAPEGTKIPELPNLNLDK</sequence>
<keyword evidence="2" id="KW-1185">Reference proteome</keyword>
<organism evidence="1 2">
    <name type="scientific">Tritrichomonas musculus</name>
    <dbReference type="NCBI Taxonomy" id="1915356"/>
    <lineage>
        <taxon>Eukaryota</taxon>
        <taxon>Metamonada</taxon>
        <taxon>Parabasalia</taxon>
        <taxon>Tritrichomonadida</taxon>
        <taxon>Tritrichomonadidae</taxon>
        <taxon>Tritrichomonas</taxon>
    </lineage>
</organism>
<gene>
    <name evidence="1" type="ORF">M9Y10_024519</name>
</gene>
<evidence type="ECO:0000313" key="2">
    <source>
        <dbReference type="Proteomes" id="UP001470230"/>
    </source>
</evidence>
<evidence type="ECO:0008006" key="3">
    <source>
        <dbReference type="Google" id="ProtNLM"/>
    </source>
</evidence>
<accession>A0ABR2HC81</accession>
<evidence type="ECO:0000313" key="1">
    <source>
        <dbReference type="EMBL" id="KAK8844307.1"/>
    </source>
</evidence>
<proteinExistence type="predicted"/>
<name>A0ABR2HC81_9EUKA</name>
<reference evidence="1 2" key="1">
    <citation type="submission" date="2024-04" db="EMBL/GenBank/DDBJ databases">
        <title>Tritrichomonas musculus Genome.</title>
        <authorList>
            <person name="Alves-Ferreira E."/>
            <person name="Grigg M."/>
            <person name="Lorenzi H."/>
            <person name="Galac M."/>
        </authorList>
    </citation>
    <scope>NUCLEOTIDE SEQUENCE [LARGE SCALE GENOMIC DNA]</scope>
    <source>
        <strain evidence="1 2">EAF2021</strain>
    </source>
</reference>